<dbReference type="AlphaFoldDB" id="D5EP06"/>
<proteinExistence type="predicted"/>
<keyword evidence="4" id="KW-1185">Reference proteome</keyword>
<keyword evidence="1" id="KW-0732">Signal</keyword>
<dbReference type="KEGG" id="caa:Caka_0640"/>
<dbReference type="eggNOG" id="COG0265">
    <property type="taxonomic scope" value="Bacteria"/>
</dbReference>
<dbReference type="InterPro" id="IPR012334">
    <property type="entry name" value="Pectin_lyas_fold"/>
</dbReference>
<dbReference type="OrthoDB" id="9791852at2"/>
<organism evidence="3 4">
    <name type="scientific">Coraliomargarita akajimensis (strain DSM 45221 / IAM 15411 / JCM 23193 / KCTC 12865 / 04OKA010-24)</name>
    <dbReference type="NCBI Taxonomy" id="583355"/>
    <lineage>
        <taxon>Bacteria</taxon>
        <taxon>Pseudomonadati</taxon>
        <taxon>Verrucomicrobiota</taxon>
        <taxon>Opitutia</taxon>
        <taxon>Puniceicoccales</taxon>
        <taxon>Coraliomargaritaceae</taxon>
        <taxon>Coraliomargarita</taxon>
    </lineage>
</organism>
<accession>D5EP06</accession>
<feature type="domain" description="Right handed beta helix" evidence="2">
    <location>
        <begin position="328"/>
        <end position="504"/>
    </location>
</feature>
<evidence type="ECO:0000259" key="2">
    <source>
        <dbReference type="Pfam" id="PF13229"/>
    </source>
</evidence>
<feature type="signal peptide" evidence="1">
    <location>
        <begin position="1"/>
        <end position="17"/>
    </location>
</feature>
<dbReference type="RefSeq" id="WP_013042389.1">
    <property type="nucleotide sequence ID" value="NC_014008.1"/>
</dbReference>
<dbReference type="HOGENOM" id="CLU_312332_0_0_0"/>
<feature type="chain" id="PRO_5003070910" description="Right handed beta helix domain-containing protein" evidence="1">
    <location>
        <begin position="18"/>
        <end position="939"/>
    </location>
</feature>
<sequence>MRKLPLLFSIIPAYALAAIYHVDQASTALIEDGSAAYPFKTIAQASAILSAGDTCTIHRGIYRETIAPTQSGSNGAPIRYVAYENDPVVVSGTHPVSSWELHSGNIYKATGVNLTLGDKNMLYFNGDAQQLARWPNDLDGDPYTYDAYYIETESGTFSDSYITNYRIPEYWTSGVMFWLGAHGGCAIQRSITGFDPLTRQLSFTTLPNVWPFNTHSPTNWQNGHRGIFYLMNHLDALDAPGEWYYDDAANTLYFYAPGGVDPSTATIEVAVRDYSLNSDKNFIEFEKLNLFGASVRIAGSDCALSDMRLRHCVAGLITDSPHATAGGSAISVSGDRNRIERCLIEEGSSIAISNGSSADGTVIENNVIRNFNKIGNHGQPIRSTGPNATITRNFITGSARDGAWTSGAGSVFSYNEVSRALLSCQDGGLFYTVGNSTPVDVEVHHNWFHTANAPAYTGGKAAGIYLDNDTSGYTVHHNVVWNTSWFGMVLNWDALENEVYNNTFWETGAGYATIGSWVPVRDGVQTDVRDNTFMNNLSDVRDWWASDDDEMLDNTFQNNIQMATSPFVSLEAFNFMPVNEPAIVDQGLHISGITDGYLGSAPEIGAYEYGAERWVPGPDWTPESFGWLIDELETSVVQIDRVERLSDAFVIHYRGGLEGRWFELYTKHELGDEWSAVQVTERVDGTGSGQVSHLISSNRAFYAISQIDPPMTRTRVIEFNEVGYSNGSLSAHPDWNAESGWLISDSSGLGDIATSNDSSAAILNEPIVLSTGERYKLSILFELGGSSYATPSGWVYTFLAGLKADSTQSSVATGDAITADANLQIFSNSDSYRLLNNYSGISGCNAITTDQLNPGDVLLFDYELSLGVDASSTTYTVRIQNMTDDTDTGTGTVTGVHQTLYDALVGAGAHGFVQTLDPGRHGSGLNGALVKSVVTSVVP</sequence>
<dbReference type="InterPro" id="IPR039448">
    <property type="entry name" value="Beta_helix"/>
</dbReference>
<name>D5EP06_CORAD</name>
<dbReference type="Gene3D" id="2.60.40.1180">
    <property type="entry name" value="Golgi alpha-mannosidase II"/>
    <property type="match status" value="1"/>
</dbReference>
<reference evidence="3 4" key="1">
    <citation type="journal article" date="2010" name="Stand. Genomic Sci.">
        <title>Complete genome sequence of Coraliomargarita akajimensis type strain (04OKA010-24).</title>
        <authorList>
            <person name="Mavromatis K."/>
            <person name="Abt B."/>
            <person name="Brambilla E."/>
            <person name="Lapidus A."/>
            <person name="Copeland A."/>
            <person name="Deshpande S."/>
            <person name="Nolan M."/>
            <person name="Lucas S."/>
            <person name="Tice H."/>
            <person name="Cheng J.F."/>
            <person name="Han C."/>
            <person name="Detter J.C."/>
            <person name="Woyke T."/>
            <person name="Goodwin L."/>
            <person name="Pitluck S."/>
            <person name="Held B."/>
            <person name="Brettin T."/>
            <person name="Tapia R."/>
            <person name="Ivanova N."/>
            <person name="Mikhailova N."/>
            <person name="Pati A."/>
            <person name="Liolios K."/>
            <person name="Chen A."/>
            <person name="Palaniappan K."/>
            <person name="Land M."/>
            <person name="Hauser L."/>
            <person name="Chang Y.J."/>
            <person name="Jeffries C.D."/>
            <person name="Rohde M."/>
            <person name="Goker M."/>
            <person name="Bristow J."/>
            <person name="Eisen J.A."/>
            <person name="Markowitz V."/>
            <person name="Hugenholtz P."/>
            <person name="Klenk H.P."/>
            <person name="Kyrpides N.C."/>
        </authorList>
    </citation>
    <scope>NUCLEOTIDE SEQUENCE [LARGE SCALE GENOMIC DNA]</scope>
    <source>
        <strain evidence="4">DSM 45221 / IAM 15411 / JCM 23193 / KCTC 12865</strain>
    </source>
</reference>
<dbReference type="EMBL" id="CP001998">
    <property type="protein sequence ID" value="ADE53665.1"/>
    <property type="molecule type" value="Genomic_DNA"/>
</dbReference>
<evidence type="ECO:0000313" key="4">
    <source>
        <dbReference type="Proteomes" id="UP000000925"/>
    </source>
</evidence>
<dbReference type="STRING" id="583355.Caka_0640"/>
<dbReference type="InterPro" id="IPR011050">
    <property type="entry name" value="Pectin_lyase_fold/virulence"/>
</dbReference>
<dbReference type="SUPFAM" id="SSF51126">
    <property type="entry name" value="Pectin lyase-like"/>
    <property type="match status" value="1"/>
</dbReference>
<dbReference type="PANTHER" id="PTHR36453">
    <property type="entry name" value="SECRETED PROTEIN-RELATED"/>
    <property type="match status" value="1"/>
</dbReference>
<dbReference type="Proteomes" id="UP000000925">
    <property type="component" value="Chromosome"/>
</dbReference>
<dbReference type="Pfam" id="PF13229">
    <property type="entry name" value="Beta_helix"/>
    <property type="match status" value="1"/>
</dbReference>
<gene>
    <name evidence="3" type="ordered locus">Caka_0640</name>
</gene>
<dbReference type="InterPro" id="IPR013780">
    <property type="entry name" value="Glyco_hydro_b"/>
</dbReference>
<evidence type="ECO:0000256" key="1">
    <source>
        <dbReference type="SAM" id="SignalP"/>
    </source>
</evidence>
<dbReference type="Gene3D" id="2.160.20.10">
    <property type="entry name" value="Single-stranded right-handed beta-helix, Pectin lyase-like"/>
    <property type="match status" value="2"/>
</dbReference>
<protein>
    <recommendedName>
        <fullName evidence="2">Right handed beta helix domain-containing protein</fullName>
    </recommendedName>
</protein>
<dbReference type="PANTHER" id="PTHR36453:SF1">
    <property type="entry name" value="RIGHT HANDED BETA HELIX DOMAIN-CONTAINING PROTEIN"/>
    <property type="match status" value="1"/>
</dbReference>
<evidence type="ECO:0000313" key="3">
    <source>
        <dbReference type="EMBL" id="ADE53665.1"/>
    </source>
</evidence>